<dbReference type="InterPro" id="IPR005119">
    <property type="entry name" value="LysR_subst-bd"/>
</dbReference>
<accession>A0A365TKQ9</accession>
<dbReference type="Gene3D" id="1.10.10.10">
    <property type="entry name" value="Winged helix-like DNA-binding domain superfamily/Winged helix DNA-binding domain"/>
    <property type="match status" value="1"/>
</dbReference>
<evidence type="ECO:0000256" key="2">
    <source>
        <dbReference type="ARBA" id="ARBA00023015"/>
    </source>
</evidence>
<dbReference type="PROSITE" id="PS50931">
    <property type="entry name" value="HTH_LYSR"/>
    <property type="match status" value="1"/>
</dbReference>
<dbReference type="SUPFAM" id="SSF46785">
    <property type="entry name" value="Winged helix' DNA-binding domain"/>
    <property type="match status" value="1"/>
</dbReference>
<keyword evidence="4" id="KW-0804">Transcription</keyword>
<dbReference type="Gene3D" id="3.40.190.290">
    <property type="match status" value="1"/>
</dbReference>
<dbReference type="SUPFAM" id="SSF53850">
    <property type="entry name" value="Periplasmic binding protein-like II"/>
    <property type="match status" value="1"/>
</dbReference>
<dbReference type="RefSeq" id="WP_113270285.1">
    <property type="nucleotide sequence ID" value="NZ_QNTU01000009.1"/>
</dbReference>
<comment type="similarity">
    <text evidence="1">Belongs to the LysR transcriptional regulatory family.</text>
</comment>
<keyword evidence="7" id="KW-1185">Reference proteome</keyword>
<gene>
    <name evidence="6" type="ORF">DQ400_13590</name>
</gene>
<dbReference type="PANTHER" id="PTHR30126:SF5">
    <property type="entry name" value="HTH-TYPE TRANSCRIPTIONAL ACTIVATOR CMPR"/>
    <property type="match status" value="1"/>
</dbReference>
<evidence type="ECO:0000259" key="5">
    <source>
        <dbReference type="PROSITE" id="PS50931"/>
    </source>
</evidence>
<protein>
    <submittedName>
        <fullName evidence="6">LysR family transcriptional regulator</fullName>
    </submittedName>
</protein>
<keyword evidence="3" id="KW-0238">DNA-binding</keyword>
<dbReference type="InterPro" id="IPR036390">
    <property type="entry name" value="WH_DNA-bd_sf"/>
</dbReference>
<keyword evidence="2" id="KW-0805">Transcription regulation</keyword>
<name>A0A365TKQ9_9GAMM</name>
<dbReference type="GO" id="GO:0003700">
    <property type="term" value="F:DNA-binding transcription factor activity"/>
    <property type="evidence" value="ECO:0007669"/>
    <property type="project" value="InterPro"/>
</dbReference>
<organism evidence="6 7">
    <name type="scientific">Vreelandella sulfidaeris</name>
    <dbReference type="NCBI Taxonomy" id="115553"/>
    <lineage>
        <taxon>Bacteria</taxon>
        <taxon>Pseudomonadati</taxon>
        <taxon>Pseudomonadota</taxon>
        <taxon>Gammaproteobacteria</taxon>
        <taxon>Oceanospirillales</taxon>
        <taxon>Halomonadaceae</taxon>
        <taxon>Vreelandella</taxon>
    </lineage>
</organism>
<evidence type="ECO:0000256" key="1">
    <source>
        <dbReference type="ARBA" id="ARBA00009437"/>
    </source>
</evidence>
<dbReference type="PANTHER" id="PTHR30126">
    <property type="entry name" value="HTH-TYPE TRANSCRIPTIONAL REGULATOR"/>
    <property type="match status" value="1"/>
</dbReference>
<proteinExistence type="inferred from homology"/>
<evidence type="ECO:0000313" key="6">
    <source>
        <dbReference type="EMBL" id="RBI66409.1"/>
    </source>
</evidence>
<dbReference type="OrthoDB" id="9785745at2"/>
<sequence length="319" mass="35968">MKVRQLTFRLLQVYADVVRTGSITATANRLHLTQPTVSQQLKRLREIVGEPIVRQEQGRIVPTEVGQALYQLSQDLLSRADVFSQYLDEYNSGGRGHFSIGLVNTAQYVLTRLLGPFSQANPQVDITVEVGNRQQMLNRFERHEDDIYVFSHPPADDDVLAAPFLSNPLVVVGPENCRWVEEEGITIEALKEERFLLREPGSATRHTFDAWLYSEGIELRSTQQIASNEAIRLAVASGMGLAVLSRHVIADSPKGVQELPLQSFPLQSRWHFVVRRERRLPPAAYRFLSFVQGSLVQAFDEPEGEIAVAKLLQALRAER</sequence>
<evidence type="ECO:0000256" key="3">
    <source>
        <dbReference type="ARBA" id="ARBA00023125"/>
    </source>
</evidence>
<dbReference type="Pfam" id="PF00126">
    <property type="entry name" value="HTH_1"/>
    <property type="match status" value="1"/>
</dbReference>
<reference evidence="7" key="1">
    <citation type="submission" date="2018-06" db="EMBL/GenBank/DDBJ databases">
        <title>Whole genome sequencing of four bacterial strains from South Shetland trench revealing bio-synthetic gene clusters.</title>
        <authorList>
            <person name="Abdel-Mageed W.M."/>
            <person name="Lehri B."/>
            <person name="Jarmusch S."/>
            <person name="Miranda K."/>
            <person name="Goodfellow M."/>
            <person name="Jaspars M."/>
            <person name="Karlyshev A.V."/>
        </authorList>
    </citation>
    <scope>NUCLEOTIDE SEQUENCE [LARGE SCALE GENOMIC DNA]</scope>
    <source>
        <strain evidence="7">SST4</strain>
    </source>
</reference>
<dbReference type="InterPro" id="IPR036388">
    <property type="entry name" value="WH-like_DNA-bd_sf"/>
</dbReference>
<dbReference type="Pfam" id="PF03466">
    <property type="entry name" value="LysR_substrate"/>
    <property type="match status" value="1"/>
</dbReference>
<dbReference type="AlphaFoldDB" id="A0A365TKQ9"/>
<evidence type="ECO:0000256" key="4">
    <source>
        <dbReference type="ARBA" id="ARBA00023163"/>
    </source>
</evidence>
<dbReference type="InterPro" id="IPR000847">
    <property type="entry name" value="LysR_HTH_N"/>
</dbReference>
<comment type="caution">
    <text evidence="6">The sequence shown here is derived from an EMBL/GenBank/DDBJ whole genome shotgun (WGS) entry which is preliminary data.</text>
</comment>
<dbReference type="GO" id="GO:0000976">
    <property type="term" value="F:transcription cis-regulatory region binding"/>
    <property type="evidence" value="ECO:0007669"/>
    <property type="project" value="TreeGrafter"/>
</dbReference>
<feature type="domain" description="HTH lysR-type" evidence="5">
    <location>
        <begin position="6"/>
        <end position="63"/>
    </location>
</feature>
<dbReference type="EMBL" id="QNTU01000009">
    <property type="protein sequence ID" value="RBI66409.1"/>
    <property type="molecule type" value="Genomic_DNA"/>
</dbReference>
<dbReference type="Proteomes" id="UP000252204">
    <property type="component" value="Unassembled WGS sequence"/>
</dbReference>
<evidence type="ECO:0000313" key="7">
    <source>
        <dbReference type="Proteomes" id="UP000252204"/>
    </source>
</evidence>